<evidence type="ECO:0000256" key="1">
    <source>
        <dbReference type="SAM" id="Phobius"/>
    </source>
</evidence>
<evidence type="ECO:0000259" key="2">
    <source>
        <dbReference type="Pfam" id="PF04991"/>
    </source>
</evidence>
<dbReference type="OrthoDB" id="419198at2759"/>
<sequence length="383" mass="44124">MLLIMSQGNSDNQATSLKFIKALVLISCIGVVITLLQHFNSIQIIHFVFAGRPDNTSGIPSIDPDDFRVFPSQSSPKVSASLVDLESLDWPEDPVAAHPARNTNLRGEFLPLPPAYEPVMSDAQRKLTRRLLHTFSETMFANGLGDRFMLYGGTLLGSYRHHDFIPWDDDADVLVDVSIRDKVRQILFKLRPHYNLYTSEPRDKLYGPLINQAEKELDVEKSRPVRMYGWPFMDICYFTSNGTHVKDIASSPAQRFIWPHEIVFPLYFRPFGRHWFPAPRDTWLFNRIKYGLVERCLKFGYSHVREANAKFAAVMCRQLAHKYPFVEHTPCRGVSSKQTEMNFDMVVAEERLVLHVNSNYTRTYHSLCLAVPRNRVKTQIVFV</sequence>
<dbReference type="InterPro" id="IPR052942">
    <property type="entry name" value="LPS_cholinephosphotransferase"/>
</dbReference>
<feature type="domain" description="LicD/FKTN/FKRP nucleotidyltransferase" evidence="2">
    <location>
        <begin position="148"/>
        <end position="175"/>
    </location>
</feature>
<organism evidence="3 4">
    <name type="scientific">Opisthorchis viverrini</name>
    <name type="common">Southeast Asian liver fluke</name>
    <dbReference type="NCBI Taxonomy" id="6198"/>
    <lineage>
        <taxon>Eukaryota</taxon>
        <taxon>Metazoa</taxon>
        <taxon>Spiralia</taxon>
        <taxon>Lophotrochozoa</taxon>
        <taxon>Platyhelminthes</taxon>
        <taxon>Trematoda</taxon>
        <taxon>Digenea</taxon>
        <taxon>Opisthorchiida</taxon>
        <taxon>Opisthorchiata</taxon>
        <taxon>Opisthorchiidae</taxon>
        <taxon>Opisthorchis</taxon>
    </lineage>
</organism>
<dbReference type="GO" id="GO:0009100">
    <property type="term" value="P:glycoprotein metabolic process"/>
    <property type="evidence" value="ECO:0007669"/>
    <property type="project" value="UniProtKB-ARBA"/>
</dbReference>
<dbReference type="RefSeq" id="XP_009164998.1">
    <property type="nucleotide sequence ID" value="XM_009166734.1"/>
</dbReference>
<keyword evidence="1" id="KW-1133">Transmembrane helix</keyword>
<accession>A0A074ZV08</accession>
<dbReference type="KEGG" id="ovi:T265_02485"/>
<proteinExistence type="predicted"/>
<dbReference type="Pfam" id="PF04991">
    <property type="entry name" value="LicD"/>
    <property type="match status" value="1"/>
</dbReference>
<dbReference type="AlphaFoldDB" id="A0A074ZV08"/>
<dbReference type="PANTHER" id="PTHR43404:SF2">
    <property type="entry name" value="LIPOPOLYSACCHARIDE CHOLINEPHOSPHOTRANSFERASE LICD"/>
    <property type="match status" value="1"/>
</dbReference>
<dbReference type="PANTHER" id="PTHR43404">
    <property type="entry name" value="LIPOPOLYSACCHARIDE CHOLINEPHOSPHOTRANSFERASE LICD"/>
    <property type="match status" value="1"/>
</dbReference>
<dbReference type="Proteomes" id="UP000054324">
    <property type="component" value="Unassembled WGS sequence"/>
</dbReference>
<evidence type="ECO:0000313" key="3">
    <source>
        <dbReference type="EMBL" id="KER31303.1"/>
    </source>
</evidence>
<evidence type="ECO:0000313" key="4">
    <source>
        <dbReference type="Proteomes" id="UP000054324"/>
    </source>
</evidence>
<dbReference type="EMBL" id="KL596648">
    <property type="protein sequence ID" value="KER31303.1"/>
    <property type="molecule type" value="Genomic_DNA"/>
</dbReference>
<reference evidence="3 4" key="1">
    <citation type="submission" date="2013-11" db="EMBL/GenBank/DDBJ databases">
        <title>Opisthorchis viverrini - life in the bile duct.</title>
        <authorList>
            <person name="Young N.D."/>
            <person name="Nagarajan N."/>
            <person name="Lin S.J."/>
            <person name="Korhonen P.K."/>
            <person name="Jex A.R."/>
            <person name="Hall R.S."/>
            <person name="Safavi-Hemami H."/>
            <person name="Kaewkong W."/>
            <person name="Bertrand D."/>
            <person name="Gao S."/>
            <person name="Seet Q."/>
            <person name="Wongkham S."/>
            <person name="Teh B.T."/>
            <person name="Wongkham C."/>
            <person name="Intapan P.M."/>
            <person name="Maleewong W."/>
            <person name="Yang X."/>
            <person name="Hu M."/>
            <person name="Wang Z."/>
            <person name="Hofmann A."/>
            <person name="Sternberg P.W."/>
            <person name="Tan P."/>
            <person name="Wang J."/>
            <person name="Gasser R.B."/>
        </authorList>
    </citation>
    <scope>NUCLEOTIDE SEQUENCE [LARGE SCALE GENOMIC DNA]</scope>
</reference>
<dbReference type="GeneID" id="20316673"/>
<feature type="transmembrane region" description="Helical" evidence="1">
    <location>
        <begin position="20"/>
        <end position="39"/>
    </location>
</feature>
<name>A0A074ZV08_OPIVI</name>
<protein>
    <recommendedName>
        <fullName evidence="2">LicD/FKTN/FKRP nucleotidyltransferase domain-containing protein</fullName>
    </recommendedName>
</protein>
<gene>
    <name evidence="3" type="ORF">T265_02485</name>
</gene>
<keyword evidence="1" id="KW-0472">Membrane</keyword>
<keyword evidence="1" id="KW-0812">Transmembrane</keyword>
<dbReference type="InterPro" id="IPR007074">
    <property type="entry name" value="LicD/FKTN/FKRP_NTP_transf"/>
</dbReference>
<keyword evidence="4" id="KW-1185">Reference proteome</keyword>
<dbReference type="CTD" id="20316673"/>